<keyword evidence="1" id="KW-0472">Membrane</keyword>
<keyword evidence="1" id="KW-0812">Transmembrane</keyword>
<evidence type="ECO:0000256" key="1">
    <source>
        <dbReference type="SAM" id="Phobius"/>
    </source>
</evidence>
<dbReference type="Proteomes" id="UP000467840">
    <property type="component" value="Chromosome 4"/>
</dbReference>
<organism evidence="2 3">
    <name type="scientific">Hevea brasiliensis</name>
    <name type="common">Para rubber tree</name>
    <name type="synonym">Siphonia brasiliensis</name>
    <dbReference type="NCBI Taxonomy" id="3981"/>
    <lineage>
        <taxon>Eukaryota</taxon>
        <taxon>Viridiplantae</taxon>
        <taxon>Streptophyta</taxon>
        <taxon>Embryophyta</taxon>
        <taxon>Tracheophyta</taxon>
        <taxon>Spermatophyta</taxon>
        <taxon>Magnoliopsida</taxon>
        <taxon>eudicotyledons</taxon>
        <taxon>Gunneridae</taxon>
        <taxon>Pentapetalae</taxon>
        <taxon>rosids</taxon>
        <taxon>fabids</taxon>
        <taxon>Malpighiales</taxon>
        <taxon>Euphorbiaceae</taxon>
        <taxon>Crotonoideae</taxon>
        <taxon>Micrandreae</taxon>
        <taxon>Hevea</taxon>
    </lineage>
</organism>
<evidence type="ECO:0000313" key="2">
    <source>
        <dbReference type="EMBL" id="KAF2300043.1"/>
    </source>
</evidence>
<comment type="caution">
    <text evidence="2">The sequence shown here is derived from an EMBL/GenBank/DDBJ whole genome shotgun (WGS) entry which is preliminary data.</text>
</comment>
<keyword evidence="1" id="KW-1133">Transmembrane helix</keyword>
<evidence type="ECO:0000313" key="3">
    <source>
        <dbReference type="Proteomes" id="UP000467840"/>
    </source>
</evidence>
<proteinExistence type="predicted"/>
<dbReference type="EMBL" id="JAAGAX010000010">
    <property type="protein sequence ID" value="KAF2300043.1"/>
    <property type="molecule type" value="Genomic_DNA"/>
</dbReference>
<sequence length="324" mass="36270">MYLMRLINLSLVDIVYDEPLLTTLLPFWSQYYNCFILSPGPISVTLRDVAALTSLPIHGETSLALVAYLASTWHAGKSGTSFINFISFNARKGPCYLDLDVMRPTFGLVTITIAELGYALAIPYLSILLFSGQAFTDRMRWTSIDDIYHVTNEIQRALKHFFTLDMPIRALAILLSFLNGGRFEHKLSSILNLAEGLVSGFTSIEEDLIEPAYESNNSLKKEPSNSIAAAPQASIMPFFPQFTFRSCPNPADVQKAQQKLWHLLAQTLDRLFTDDLSHVDSPIALLLQTPLSDNDRAFLCTLCTNLAHLFKSYQRVTSEDSSLE</sequence>
<feature type="transmembrane region" description="Helical" evidence="1">
    <location>
        <begin position="106"/>
        <end position="130"/>
    </location>
</feature>
<reference evidence="2 3" key="1">
    <citation type="journal article" date="2020" name="Mol. Plant">
        <title>The Chromosome-Based Rubber Tree Genome Provides New Insights into Spurge Genome Evolution and Rubber Biosynthesis.</title>
        <authorList>
            <person name="Liu J."/>
            <person name="Shi C."/>
            <person name="Shi C.C."/>
            <person name="Li W."/>
            <person name="Zhang Q.J."/>
            <person name="Zhang Y."/>
            <person name="Li K."/>
            <person name="Lu H.F."/>
            <person name="Shi C."/>
            <person name="Zhu S.T."/>
            <person name="Xiao Z.Y."/>
            <person name="Nan H."/>
            <person name="Yue Y."/>
            <person name="Zhu X.G."/>
            <person name="Wu Y."/>
            <person name="Hong X.N."/>
            <person name="Fan G.Y."/>
            <person name="Tong Y."/>
            <person name="Zhang D."/>
            <person name="Mao C.L."/>
            <person name="Liu Y.L."/>
            <person name="Hao S.J."/>
            <person name="Liu W.Q."/>
            <person name="Lv M.Q."/>
            <person name="Zhang H.B."/>
            <person name="Liu Y."/>
            <person name="Hu-Tang G.R."/>
            <person name="Wang J.P."/>
            <person name="Wang J.H."/>
            <person name="Sun Y.H."/>
            <person name="Ni S.B."/>
            <person name="Chen W.B."/>
            <person name="Zhang X.C."/>
            <person name="Jiao Y.N."/>
            <person name="Eichler E.E."/>
            <person name="Li G.H."/>
            <person name="Liu X."/>
            <person name="Gao L.Z."/>
        </authorList>
    </citation>
    <scope>NUCLEOTIDE SEQUENCE [LARGE SCALE GENOMIC DNA]</scope>
    <source>
        <strain evidence="3">cv. GT1</strain>
        <tissue evidence="2">Leaf</tissue>
    </source>
</reference>
<keyword evidence="3" id="KW-1185">Reference proteome</keyword>
<dbReference type="AlphaFoldDB" id="A0A6A6LIW6"/>
<name>A0A6A6LIW6_HEVBR</name>
<gene>
    <name evidence="2" type="ORF">GH714_007415</name>
</gene>
<protein>
    <submittedName>
        <fullName evidence="2">Uncharacterized protein</fullName>
    </submittedName>
</protein>
<accession>A0A6A6LIW6</accession>